<evidence type="ECO:0000313" key="9">
    <source>
        <dbReference type="Proteomes" id="UP001479436"/>
    </source>
</evidence>
<keyword evidence="6" id="KW-0539">Nucleus</keyword>
<evidence type="ECO:0000256" key="1">
    <source>
        <dbReference type="ARBA" id="ARBA00022723"/>
    </source>
</evidence>
<dbReference type="Proteomes" id="UP001479436">
    <property type="component" value="Unassembled WGS sequence"/>
</dbReference>
<accession>A0ABR2WLK6</accession>
<dbReference type="InterPro" id="IPR007219">
    <property type="entry name" value="XnlR_reg_dom"/>
</dbReference>
<dbReference type="EMBL" id="JASJQH010000969">
    <property type="protein sequence ID" value="KAK9762413.1"/>
    <property type="molecule type" value="Genomic_DNA"/>
</dbReference>
<sequence>MYTLERAIGELTTNEKDQCRYLGPSSGAYLFESGSFYKRGIFRDFSMLTEIKSDLKMNYPRTSEDFDYVCDISTDFPPPDVRKHLLSIYFAHHHPYFPIFHKKWFLNRLASGEKVSGALLNAIFAVACLNSGNLTMYQKPTSSGITGDVFFHRAKKFLDTEWYASSVDNVQALILLSFHPTHSWHFLGNAIRMAQDLGLHRNLLDKGGANDIEKENRRRAWWGCYVLDRICSCGAGRSMSIDEADYDTILKFYEEEHTQPESEDEDTSISLKYFVQLITLSTLLGKVLKAIYPVRNTSALSSEDVLWILNKSLNHWYSSLPTEFQLSYTNLPTSYNTYSSILNAMYHWVMICLHRPFIPLPTSQFDSNPPSLNVCNHSASIINYIFHITPWQFMMHGVFLLWYPYSHASMVFVVSIFSKDSQVANSTLVNLSTYMHRVEKLKPAVHQVNKMFIFLEDLLHSREVKLLEDPSLRPIIIPLDQNSFSKPGGARFSRRSDSEAMVIYAEKTAPISRPQAPFETYPASSISAAHINVSVSPTSEVEAEQGPMDIFRNQAWNHNLFPTSPPISNPSITVAHQPFDSSGGAAAFANPAYWSGNVESELQQWNSYISQYTMDNSFPSTK</sequence>
<keyword evidence="3" id="KW-0805">Transcription regulation</keyword>
<comment type="caution">
    <text evidence="8">The sequence shown here is derived from an EMBL/GenBank/DDBJ whole genome shotgun (WGS) entry which is preliminary data.</text>
</comment>
<evidence type="ECO:0000259" key="7">
    <source>
        <dbReference type="SMART" id="SM00906"/>
    </source>
</evidence>
<name>A0ABR2WLK6_9FUNG</name>
<dbReference type="PANTHER" id="PTHR31313:SF81">
    <property type="entry name" value="TY1 ENHANCER ACTIVATOR"/>
    <property type="match status" value="1"/>
</dbReference>
<dbReference type="SMART" id="SM00906">
    <property type="entry name" value="Fungal_trans"/>
    <property type="match status" value="1"/>
</dbReference>
<keyword evidence="5" id="KW-0804">Transcription</keyword>
<feature type="domain" description="Xylanolytic transcriptional activator regulatory" evidence="7">
    <location>
        <begin position="183"/>
        <end position="257"/>
    </location>
</feature>
<evidence type="ECO:0000256" key="2">
    <source>
        <dbReference type="ARBA" id="ARBA00022833"/>
    </source>
</evidence>
<gene>
    <name evidence="8" type="ORF">K7432_011869</name>
</gene>
<keyword evidence="1" id="KW-0479">Metal-binding</keyword>
<evidence type="ECO:0000313" key="8">
    <source>
        <dbReference type="EMBL" id="KAK9762413.1"/>
    </source>
</evidence>
<keyword evidence="2" id="KW-0862">Zinc</keyword>
<reference evidence="8 9" key="1">
    <citation type="submission" date="2023-04" db="EMBL/GenBank/DDBJ databases">
        <title>Genome of Basidiobolus ranarum AG-B5.</title>
        <authorList>
            <person name="Stajich J.E."/>
            <person name="Carter-House D."/>
            <person name="Gryganskyi A."/>
        </authorList>
    </citation>
    <scope>NUCLEOTIDE SEQUENCE [LARGE SCALE GENOMIC DNA]</scope>
    <source>
        <strain evidence="8 9">AG-B5</strain>
    </source>
</reference>
<evidence type="ECO:0000256" key="6">
    <source>
        <dbReference type="ARBA" id="ARBA00023242"/>
    </source>
</evidence>
<dbReference type="InterPro" id="IPR051615">
    <property type="entry name" value="Transcr_Regulatory_Elem"/>
</dbReference>
<dbReference type="PANTHER" id="PTHR31313">
    <property type="entry name" value="TY1 ENHANCER ACTIVATOR"/>
    <property type="match status" value="1"/>
</dbReference>
<dbReference type="Pfam" id="PF04082">
    <property type="entry name" value="Fungal_trans"/>
    <property type="match status" value="1"/>
</dbReference>
<dbReference type="CDD" id="cd12148">
    <property type="entry name" value="fungal_TF_MHR"/>
    <property type="match status" value="1"/>
</dbReference>
<evidence type="ECO:0000256" key="3">
    <source>
        <dbReference type="ARBA" id="ARBA00023015"/>
    </source>
</evidence>
<protein>
    <recommendedName>
        <fullName evidence="7">Xylanolytic transcriptional activator regulatory domain-containing protein</fullName>
    </recommendedName>
</protein>
<evidence type="ECO:0000256" key="4">
    <source>
        <dbReference type="ARBA" id="ARBA00023125"/>
    </source>
</evidence>
<proteinExistence type="predicted"/>
<keyword evidence="9" id="KW-1185">Reference proteome</keyword>
<organism evidence="8 9">
    <name type="scientific">Basidiobolus ranarum</name>
    <dbReference type="NCBI Taxonomy" id="34480"/>
    <lineage>
        <taxon>Eukaryota</taxon>
        <taxon>Fungi</taxon>
        <taxon>Fungi incertae sedis</taxon>
        <taxon>Zoopagomycota</taxon>
        <taxon>Entomophthoromycotina</taxon>
        <taxon>Basidiobolomycetes</taxon>
        <taxon>Basidiobolales</taxon>
        <taxon>Basidiobolaceae</taxon>
        <taxon>Basidiobolus</taxon>
    </lineage>
</organism>
<evidence type="ECO:0000256" key="5">
    <source>
        <dbReference type="ARBA" id="ARBA00023163"/>
    </source>
</evidence>
<keyword evidence="4" id="KW-0238">DNA-binding</keyword>